<dbReference type="InterPro" id="IPR052019">
    <property type="entry name" value="F420H2_bilvrd_red/Heme_oxyg"/>
</dbReference>
<gene>
    <name evidence="2" type="ORF">M6D93_07995</name>
</gene>
<evidence type="ECO:0000256" key="1">
    <source>
        <dbReference type="ARBA" id="ARBA00023002"/>
    </source>
</evidence>
<proteinExistence type="predicted"/>
<name>A0ABY4R1Y9_9ACTN</name>
<dbReference type="RefSeq" id="WP_249773831.1">
    <property type="nucleotide sequence ID" value="NZ_CP097332.1"/>
</dbReference>
<evidence type="ECO:0000313" key="2">
    <source>
        <dbReference type="EMBL" id="UQX89936.1"/>
    </source>
</evidence>
<evidence type="ECO:0000313" key="3">
    <source>
        <dbReference type="Proteomes" id="UP001056336"/>
    </source>
</evidence>
<protein>
    <submittedName>
        <fullName evidence="2">Pyridoxamine 5'-phosphate oxidase family protein</fullName>
    </submittedName>
</protein>
<keyword evidence="1" id="KW-0560">Oxidoreductase</keyword>
<organism evidence="2 3">
    <name type="scientific">Jatrophihabitans telluris</name>
    <dbReference type="NCBI Taxonomy" id="2038343"/>
    <lineage>
        <taxon>Bacteria</taxon>
        <taxon>Bacillati</taxon>
        <taxon>Actinomycetota</taxon>
        <taxon>Actinomycetes</taxon>
        <taxon>Jatrophihabitantales</taxon>
        <taxon>Jatrophihabitantaceae</taxon>
        <taxon>Jatrophihabitans</taxon>
    </lineage>
</organism>
<reference evidence="2" key="1">
    <citation type="journal article" date="2018" name="Int. J. Syst. Evol. Microbiol.">
        <title>Jatrophihabitans telluris sp. nov., isolated from sediment soil of lava forest wetlands and the emended description of the genus Jatrophihabitans.</title>
        <authorList>
            <person name="Lee K.C."/>
            <person name="Suh M.K."/>
            <person name="Eom M.K."/>
            <person name="Kim K.K."/>
            <person name="Kim J.S."/>
            <person name="Kim D.S."/>
            <person name="Ko S.H."/>
            <person name="Shin Y.K."/>
            <person name="Lee J.S."/>
        </authorList>
    </citation>
    <scope>NUCLEOTIDE SEQUENCE</scope>
    <source>
        <strain evidence="2">N237</strain>
    </source>
</reference>
<dbReference type="SUPFAM" id="SSF50475">
    <property type="entry name" value="FMN-binding split barrel"/>
    <property type="match status" value="1"/>
</dbReference>
<dbReference type="PANTHER" id="PTHR35176:SF6">
    <property type="entry name" value="HEME OXYGENASE HI_0854-RELATED"/>
    <property type="match status" value="1"/>
</dbReference>
<dbReference type="EMBL" id="CP097332">
    <property type="protein sequence ID" value="UQX89936.1"/>
    <property type="molecule type" value="Genomic_DNA"/>
</dbReference>
<sequence length="153" mass="16607">MASWNQIEHECADFAAAVRARFGSGTNKTIATLRKDGSPRISGIELSFEPGRITVGMMAGSLKLADVRRDPRVAVHSPTLEPPVGQPAAWVGEAKLAGRLVATEAPRDTPFPDAGFFVLDVTEAVHVRVDPTASFLLIESWNPQRGYRIIERA</sequence>
<keyword evidence="3" id="KW-1185">Reference proteome</keyword>
<accession>A0ABY4R1Y9</accession>
<dbReference type="PANTHER" id="PTHR35176">
    <property type="entry name" value="HEME OXYGENASE HI_0854-RELATED"/>
    <property type="match status" value="1"/>
</dbReference>
<dbReference type="InterPro" id="IPR012349">
    <property type="entry name" value="Split_barrel_FMN-bd"/>
</dbReference>
<reference evidence="2" key="2">
    <citation type="submission" date="2022-05" db="EMBL/GenBank/DDBJ databases">
        <authorList>
            <person name="Kim J.-S."/>
            <person name="Lee K."/>
            <person name="Suh M."/>
            <person name="Eom M."/>
            <person name="Kim J.-S."/>
            <person name="Kim D.-S."/>
            <person name="Ko S.-H."/>
            <person name="Shin Y."/>
            <person name="Lee J.-S."/>
        </authorList>
    </citation>
    <scope>NUCLEOTIDE SEQUENCE</scope>
    <source>
        <strain evidence="2">N237</strain>
    </source>
</reference>
<dbReference type="Gene3D" id="2.30.110.10">
    <property type="entry name" value="Electron Transport, Fmn-binding Protein, Chain A"/>
    <property type="match status" value="1"/>
</dbReference>
<dbReference type="Proteomes" id="UP001056336">
    <property type="component" value="Chromosome"/>
</dbReference>